<feature type="domain" description="NAD(P)-binding" evidence="1">
    <location>
        <begin position="8"/>
        <end position="193"/>
    </location>
</feature>
<sequence>MKKVFIIGGAGKVGRRLAQKLSEQGNQPRSLYRHPEQEEPLRALGAIPVMGSLLELDAQGLAALFSGSDIVVFTAGAGGKGGQDMTRAIDGHGLELAVEAAKLAGIKRFILVSAFPESFRAKGMPESFENYMYVKKLADVYLAETDLDWVILRPGTLLDEPGQGKVRAGLAIPYGDVSRDDLAWTLAEIINRPAISRVIIELTAGNEAISTAVMHMEKP</sequence>
<dbReference type="PANTHER" id="PTHR15020:SF50">
    <property type="entry name" value="UPF0659 PROTEIN YMR090W"/>
    <property type="match status" value="1"/>
</dbReference>
<dbReference type="RefSeq" id="WP_064518135.1">
    <property type="nucleotide sequence ID" value="NZ_LXEP01000033.1"/>
</dbReference>
<evidence type="ECO:0000313" key="3">
    <source>
        <dbReference type="Proteomes" id="UP000078504"/>
    </source>
</evidence>
<gene>
    <name evidence="2" type="ORF">M977_03849</name>
</gene>
<name>A0A1B7HQY7_9ENTR</name>
<accession>A0A1B7HQY7</accession>
<dbReference type="EMBL" id="LXEP01000033">
    <property type="protein sequence ID" value="OAT18060.1"/>
    <property type="molecule type" value="Genomic_DNA"/>
</dbReference>
<evidence type="ECO:0000313" key="2">
    <source>
        <dbReference type="EMBL" id="OAT18060.1"/>
    </source>
</evidence>
<proteinExistence type="predicted"/>
<protein>
    <submittedName>
        <fullName evidence="2">Oxidoreductase</fullName>
    </submittedName>
</protein>
<dbReference type="AlphaFoldDB" id="A0A1B7HQY7"/>
<dbReference type="InterPro" id="IPR016040">
    <property type="entry name" value="NAD(P)-bd_dom"/>
</dbReference>
<dbReference type="PATRIC" id="fig|1354253.4.peg.3928"/>
<dbReference type="Proteomes" id="UP000078504">
    <property type="component" value="Unassembled WGS sequence"/>
</dbReference>
<dbReference type="CDD" id="cd05243">
    <property type="entry name" value="SDR_a5"/>
    <property type="match status" value="1"/>
</dbReference>
<dbReference type="InterPro" id="IPR036291">
    <property type="entry name" value="NAD(P)-bd_dom_sf"/>
</dbReference>
<dbReference type="Pfam" id="PF13460">
    <property type="entry name" value="NAD_binding_10"/>
    <property type="match status" value="1"/>
</dbReference>
<evidence type="ECO:0000259" key="1">
    <source>
        <dbReference type="Pfam" id="PF13460"/>
    </source>
</evidence>
<comment type="caution">
    <text evidence="2">The sequence shown here is derived from an EMBL/GenBank/DDBJ whole genome shotgun (WGS) entry which is preliminary data.</text>
</comment>
<dbReference type="PANTHER" id="PTHR15020">
    <property type="entry name" value="FLAVIN REDUCTASE-RELATED"/>
    <property type="match status" value="1"/>
</dbReference>
<dbReference type="SUPFAM" id="SSF51735">
    <property type="entry name" value="NAD(P)-binding Rossmann-fold domains"/>
    <property type="match status" value="1"/>
</dbReference>
<reference evidence="2 3" key="1">
    <citation type="submission" date="2016-04" db="EMBL/GenBank/DDBJ databases">
        <title>ATOL: Assembling a taxonomically balanced genome-scale reconstruction of the evolutionary history of the Enterobacteriaceae.</title>
        <authorList>
            <person name="Plunkett G.III."/>
            <person name="Neeno-Eckwall E.C."/>
            <person name="Glasner J.D."/>
            <person name="Perna N.T."/>
        </authorList>
    </citation>
    <scope>NUCLEOTIDE SEQUENCE [LARGE SCALE GENOMIC DNA]</scope>
    <source>
        <strain evidence="2 3">ATCC 51604</strain>
    </source>
</reference>
<organism evidence="2 3">
    <name type="scientific">Buttiauxella gaviniae ATCC 51604</name>
    <dbReference type="NCBI Taxonomy" id="1354253"/>
    <lineage>
        <taxon>Bacteria</taxon>
        <taxon>Pseudomonadati</taxon>
        <taxon>Pseudomonadota</taxon>
        <taxon>Gammaproteobacteria</taxon>
        <taxon>Enterobacterales</taxon>
        <taxon>Enterobacteriaceae</taxon>
        <taxon>Buttiauxella</taxon>
    </lineage>
</organism>
<dbReference type="Gene3D" id="3.40.50.720">
    <property type="entry name" value="NAD(P)-binding Rossmann-like Domain"/>
    <property type="match status" value="1"/>
</dbReference>